<organism evidence="1 2">
    <name type="scientific">Limobrevibacterium gyesilva</name>
    <dbReference type="NCBI Taxonomy" id="2991712"/>
    <lineage>
        <taxon>Bacteria</taxon>
        <taxon>Pseudomonadati</taxon>
        <taxon>Pseudomonadota</taxon>
        <taxon>Alphaproteobacteria</taxon>
        <taxon>Acetobacterales</taxon>
        <taxon>Acetobacteraceae</taxon>
        <taxon>Limobrevibacterium</taxon>
    </lineage>
</organism>
<reference evidence="1" key="1">
    <citation type="submission" date="2022-09" db="EMBL/GenBank/DDBJ databases">
        <title>Rhodovastum sp. nov. RN2-1 isolated from soil in Seongnam, South Korea.</title>
        <authorList>
            <person name="Le N.T."/>
        </authorList>
    </citation>
    <scope>NUCLEOTIDE SEQUENCE</scope>
    <source>
        <strain evidence="1">RN2-1</strain>
    </source>
</reference>
<evidence type="ECO:0000313" key="1">
    <source>
        <dbReference type="EMBL" id="MCW3475691.1"/>
    </source>
</evidence>
<proteinExistence type="predicted"/>
<reference evidence="1" key="2">
    <citation type="submission" date="2022-10" db="EMBL/GenBank/DDBJ databases">
        <authorList>
            <person name="Trinh H.N."/>
        </authorList>
    </citation>
    <scope>NUCLEOTIDE SEQUENCE</scope>
    <source>
        <strain evidence="1">RN2-1</strain>
    </source>
</reference>
<dbReference type="Proteomes" id="UP001165679">
    <property type="component" value="Unassembled WGS sequence"/>
</dbReference>
<name>A0AA41YNC0_9PROT</name>
<dbReference type="EMBL" id="JAPDNT010000010">
    <property type="protein sequence ID" value="MCW3475691.1"/>
    <property type="molecule type" value="Genomic_DNA"/>
</dbReference>
<evidence type="ECO:0000313" key="2">
    <source>
        <dbReference type="Proteomes" id="UP001165679"/>
    </source>
</evidence>
<accession>A0AA41YNC0</accession>
<gene>
    <name evidence="1" type="ORF">OL599_13985</name>
</gene>
<dbReference type="AlphaFoldDB" id="A0AA41YNC0"/>
<keyword evidence="2" id="KW-1185">Reference proteome</keyword>
<dbReference type="RefSeq" id="WP_264714413.1">
    <property type="nucleotide sequence ID" value="NZ_JAPDNT010000010.1"/>
</dbReference>
<comment type="caution">
    <text evidence="1">The sequence shown here is derived from an EMBL/GenBank/DDBJ whole genome shotgun (WGS) entry which is preliminary data.</text>
</comment>
<protein>
    <submittedName>
        <fullName evidence="1">Uncharacterized protein</fullName>
    </submittedName>
</protein>
<sequence length="107" mass="11410">MNKTRAALFSYAPLLAGVVIGIGLSYGVPAASTPGAKAATEIPGHVFDFRGFRCNAADDDGHTCTPIPDGERPSFTTMDACTRFSQRWVDDRNDPLLKGGCFEKLAS</sequence>